<feature type="transmembrane region" description="Helical" evidence="13">
    <location>
        <begin position="195"/>
        <end position="214"/>
    </location>
</feature>
<feature type="transmembrane region" description="Helical" evidence="13">
    <location>
        <begin position="322"/>
        <end position="344"/>
    </location>
</feature>
<evidence type="ECO:0000256" key="4">
    <source>
        <dbReference type="ARBA" id="ARBA00020268"/>
    </source>
</evidence>
<dbReference type="Proteomes" id="UP000759273">
    <property type="component" value="Unassembled WGS sequence"/>
</dbReference>
<dbReference type="GO" id="GO:0015297">
    <property type="term" value="F:antiporter activity"/>
    <property type="evidence" value="ECO:0007669"/>
    <property type="project" value="UniProtKB-KW"/>
</dbReference>
<dbReference type="PANTHER" id="PTHR43298:SF2">
    <property type="entry name" value="FMN_FAD EXPORTER YEEO-RELATED"/>
    <property type="match status" value="1"/>
</dbReference>
<evidence type="ECO:0000256" key="1">
    <source>
        <dbReference type="ARBA" id="ARBA00003408"/>
    </source>
</evidence>
<evidence type="ECO:0000256" key="12">
    <source>
        <dbReference type="ARBA" id="ARBA00031636"/>
    </source>
</evidence>
<dbReference type="EMBL" id="JAGZGG010000016">
    <property type="protein sequence ID" value="MBS5332428.1"/>
    <property type="molecule type" value="Genomic_DNA"/>
</dbReference>
<evidence type="ECO:0000256" key="6">
    <source>
        <dbReference type="ARBA" id="ARBA00022449"/>
    </source>
</evidence>
<dbReference type="PIRSF" id="PIRSF006603">
    <property type="entry name" value="DinF"/>
    <property type="match status" value="1"/>
</dbReference>
<evidence type="ECO:0000313" key="14">
    <source>
        <dbReference type="EMBL" id="MBS5332428.1"/>
    </source>
</evidence>
<evidence type="ECO:0000256" key="13">
    <source>
        <dbReference type="SAM" id="Phobius"/>
    </source>
</evidence>
<dbReference type="Pfam" id="PF01554">
    <property type="entry name" value="MatE"/>
    <property type="match status" value="2"/>
</dbReference>
<comment type="function">
    <text evidence="1">Multidrug efflux pump.</text>
</comment>
<feature type="transmembrane region" description="Helical" evidence="13">
    <location>
        <begin position="134"/>
        <end position="156"/>
    </location>
</feature>
<keyword evidence="9 13" id="KW-1133">Transmembrane helix</keyword>
<keyword evidence="11 13" id="KW-0472">Membrane</keyword>
<feature type="transmembrane region" description="Helical" evidence="13">
    <location>
        <begin position="415"/>
        <end position="437"/>
    </location>
</feature>
<evidence type="ECO:0000256" key="2">
    <source>
        <dbReference type="ARBA" id="ARBA00004651"/>
    </source>
</evidence>
<dbReference type="NCBIfam" id="TIGR00797">
    <property type="entry name" value="matE"/>
    <property type="match status" value="1"/>
</dbReference>
<feature type="transmembrane region" description="Helical" evidence="13">
    <location>
        <begin position="388"/>
        <end position="409"/>
    </location>
</feature>
<feature type="transmembrane region" description="Helical" evidence="13">
    <location>
        <begin position="359"/>
        <end position="376"/>
    </location>
</feature>
<feature type="transmembrane region" description="Helical" evidence="13">
    <location>
        <begin position="97"/>
        <end position="119"/>
    </location>
</feature>
<evidence type="ECO:0000313" key="15">
    <source>
        <dbReference type="Proteomes" id="UP000759273"/>
    </source>
</evidence>
<feature type="transmembrane region" description="Helical" evidence="13">
    <location>
        <begin position="168"/>
        <end position="189"/>
    </location>
</feature>
<evidence type="ECO:0000256" key="11">
    <source>
        <dbReference type="ARBA" id="ARBA00023136"/>
    </source>
</evidence>
<evidence type="ECO:0000256" key="10">
    <source>
        <dbReference type="ARBA" id="ARBA00023065"/>
    </source>
</evidence>
<dbReference type="AlphaFoldDB" id="A0A943DH69"/>
<comment type="similarity">
    <text evidence="3">Belongs to the multi antimicrobial extrusion (MATE) (TC 2.A.66.1) family.</text>
</comment>
<keyword evidence="6" id="KW-0050">Antiport</keyword>
<evidence type="ECO:0000256" key="7">
    <source>
        <dbReference type="ARBA" id="ARBA00022475"/>
    </source>
</evidence>
<accession>A0A943DH69</accession>
<organism evidence="14 15">
    <name type="scientific">Subdoligranulum variabile</name>
    <dbReference type="NCBI Taxonomy" id="214851"/>
    <lineage>
        <taxon>Bacteria</taxon>
        <taxon>Bacillati</taxon>
        <taxon>Bacillota</taxon>
        <taxon>Clostridia</taxon>
        <taxon>Eubacteriales</taxon>
        <taxon>Oscillospiraceae</taxon>
        <taxon>Subdoligranulum</taxon>
    </lineage>
</organism>
<sequence length="444" mass="46831">MMMRDMTKGAPLGHLFLYAVPLLLGNWLQLAYNAVDSIIAGRFIGQDALAAEGVAGPVMNLVILAISGLCIGAGVLMSEAFGAKRTDRLQETLATTLLFGAVLCCGAAALGCVLTPWILRALAVPDAIFGITAIYLRITFLGAPFTFFYNALAAGLKSVGDSKTPLKFLAFSAVLNAVLDLILIGGLGFGIVCSAVTTVAAEAASAVLAAVYMARRVPELCPGRGQWRIRRDLLGPILRYGSVTALQQAVQPICKVLIQGQVNALGVGAIAAFNAVTRVDDFAFTPEQSIATAITTYIAQNRGAQQNERIRRGFAVGLRLELGYWLLVGCVTLAFCGPILSLFVAGEGAADVVALGSEYLGYMAVFYALPALTNGFQGFYRGMGKMTTTLIGTCMQAGLRAAAAAVLAPRVGLQGIAFACAFGWCVMLAFEVPYYFWTCKKKGL</sequence>
<keyword evidence="7" id="KW-1003">Cell membrane</keyword>
<keyword evidence="5" id="KW-0813">Transport</keyword>
<dbReference type="InterPro" id="IPR050222">
    <property type="entry name" value="MATE_MdtK"/>
</dbReference>
<evidence type="ECO:0000256" key="3">
    <source>
        <dbReference type="ARBA" id="ARBA00010199"/>
    </source>
</evidence>
<dbReference type="GO" id="GO:0006811">
    <property type="term" value="P:monoatomic ion transport"/>
    <property type="evidence" value="ECO:0007669"/>
    <property type="project" value="UniProtKB-KW"/>
</dbReference>
<dbReference type="GO" id="GO:0005886">
    <property type="term" value="C:plasma membrane"/>
    <property type="evidence" value="ECO:0007669"/>
    <property type="project" value="UniProtKB-SubCell"/>
</dbReference>
<name>A0A943DH69_9FIRM</name>
<keyword evidence="10" id="KW-0406">Ion transport</keyword>
<evidence type="ECO:0000256" key="5">
    <source>
        <dbReference type="ARBA" id="ARBA00022448"/>
    </source>
</evidence>
<evidence type="ECO:0000256" key="8">
    <source>
        <dbReference type="ARBA" id="ARBA00022692"/>
    </source>
</evidence>
<dbReference type="InterPro" id="IPR048279">
    <property type="entry name" value="MdtK-like"/>
</dbReference>
<dbReference type="InterPro" id="IPR002528">
    <property type="entry name" value="MATE_fam"/>
</dbReference>
<dbReference type="PANTHER" id="PTHR43298">
    <property type="entry name" value="MULTIDRUG RESISTANCE PROTEIN NORM-RELATED"/>
    <property type="match status" value="1"/>
</dbReference>
<feature type="transmembrane region" description="Helical" evidence="13">
    <location>
        <begin position="55"/>
        <end position="76"/>
    </location>
</feature>
<keyword evidence="8 13" id="KW-0812">Transmembrane</keyword>
<comment type="subcellular location">
    <subcellularLocation>
        <location evidence="2">Cell membrane</location>
        <topology evidence="2">Multi-pass membrane protein</topology>
    </subcellularLocation>
</comment>
<reference evidence="14" key="1">
    <citation type="submission" date="2021-02" db="EMBL/GenBank/DDBJ databases">
        <title>Infant gut strain persistence is associated with maternal origin, phylogeny, and functional potential including surface adhesion and iron acquisition.</title>
        <authorList>
            <person name="Lou Y.C."/>
        </authorList>
    </citation>
    <scope>NUCLEOTIDE SEQUENCE</scope>
    <source>
        <strain evidence="14">L3_101_000M1_dasL3_101_000M1_concoct_87</strain>
    </source>
</reference>
<comment type="caution">
    <text evidence="14">The sequence shown here is derived from an EMBL/GenBank/DDBJ whole genome shotgun (WGS) entry which is preliminary data.</text>
</comment>
<gene>
    <name evidence="14" type="ORF">KHY36_07865</name>
</gene>
<dbReference type="GO" id="GO:0042910">
    <property type="term" value="F:xenobiotic transmembrane transporter activity"/>
    <property type="evidence" value="ECO:0007669"/>
    <property type="project" value="InterPro"/>
</dbReference>
<evidence type="ECO:0000256" key="9">
    <source>
        <dbReference type="ARBA" id="ARBA00022989"/>
    </source>
</evidence>
<proteinExistence type="inferred from homology"/>
<protein>
    <recommendedName>
        <fullName evidence="4">Probable multidrug resistance protein NorM</fullName>
    </recommendedName>
    <alternativeName>
        <fullName evidence="12">Multidrug-efflux transporter</fullName>
    </alternativeName>
</protein>